<reference evidence="14" key="2">
    <citation type="submission" date="2021-04" db="EMBL/GenBank/DDBJ databases">
        <authorList>
            <person name="Gilroy R."/>
        </authorList>
    </citation>
    <scope>NUCLEOTIDE SEQUENCE</scope>
    <source>
        <strain evidence="14">1719</strain>
    </source>
</reference>
<evidence type="ECO:0000256" key="1">
    <source>
        <dbReference type="ARBA" id="ARBA00000085"/>
    </source>
</evidence>
<feature type="domain" description="Histidine kinase" evidence="12">
    <location>
        <begin position="239"/>
        <end position="459"/>
    </location>
</feature>
<keyword evidence="4" id="KW-0597">Phosphoprotein</keyword>
<evidence type="ECO:0000256" key="11">
    <source>
        <dbReference type="SAM" id="Phobius"/>
    </source>
</evidence>
<dbReference type="InterPro" id="IPR003661">
    <property type="entry name" value="HisK_dim/P_dom"/>
</dbReference>
<keyword evidence="10 11" id="KW-0472">Membrane</keyword>
<evidence type="ECO:0000256" key="7">
    <source>
        <dbReference type="ARBA" id="ARBA00022777"/>
    </source>
</evidence>
<evidence type="ECO:0000256" key="5">
    <source>
        <dbReference type="ARBA" id="ARBA00022679"/>
    </source>
</evidence>
<dbReference type="InterPro" id="IPR036097">
    <property type="entry name" value="HisK_dim/P_sf"/>
</dbReference>
<dbReference type="Pfam" id="PF02518">
    <property type="entry name" value="HATPase_c"/>
    <property type="match status" value="1"/>
</dbReference>
<dbReference type="Pfam" id="PF00512">
    <property type="entry name" value="HisKA"/>
    <property type="match status" value="1"/>
</dbReference>
<dbReference type="EMBL" id="DXEZ01000348">
    <property type="protein sequence ID" value="HIX55814.1"/>
    <property type="molecule type" value="Genomic_DNA"/>
</dbReference>
<dbReference type="GO" id="GO:0005886">
    <property type="term" value="C:plasma membrane"/>
    <property type="evidence" value="ECO:0007669"/>
    <property type="project" value="TreeGrafter"/>
</dbReference>
<feature type="transmembrane region" description="Helical" evidence="11">
    <location>
        <begin position="7"/>
        <end position="30"/>
    </location>
</feature>
<dbReference type="Pfam" id="PF00672">
    <property type="entry name" value="HAMP"/>
    <property type="match status" value="1"/>
</dbReference>
<dbReference type="SMART" id="SM00304">
    <property type="entry name" value="HAMP"/>
    <property type="match status" value="1"/>
</dbReference>
<keyword evidence="9" id="KW-0902">Two-component regulatory system</keyword>
<dbReference type="InterPro" id="IPR003594">
    <property type="entry name" value="HATPase_dom"/>
</dbReference>
<evidence type="ECO:0000259" key="12">
    <source>
        <dbReference type="PROSITE" id="PS50109"/>
    </source>
</evidence>
<dbReference type="CDD" id="cd00075">
    <property type="entry name" value="HATPase"/>
    <property type="match status" value="1"/>
</dbReference>
<evidence type="ECO:0000256" key="4">
    <source>
        <dbReference type="ARBA" id="ARBA00022553"/>
    </source>
</evidence>
<dbReference type="SMART" id="SM00388">
    <property type="entry name" value="HisKA"/>
    <property type="match status" value="1"/>
</dbReference>
<dbReference type="CDD" id="cd00082">
    <property type="entry name" value="HisKA"/>
    <property type="match status" value="1"/>
</dbReference>
<feature type="domain" description="HAMP" evidence="13">
    <location>
        <begin position="178"/>
        <end position="231"/>
    </location>
</feature>
<sequence>MKIRTRLTLLFTIITATILFIFAFVIYYSASESREREFYSSLRKEAYTKANLFLNAQVDYKTLQEIYHNNRKTLNEVEVAIYDTSNKLLYHDAIYIDFVKETPQMLQEISDRGYLEFYQEKWQVVGVKYSYQGVDYIITAAAYDESGYNKLETLLKNCALLFLVSILFIYLAGRLFSKKTFEPLRDMINKATSISANNLDLRLSTPSKKDELFELANTFNQMLDRLERSFDAQKHFVSNISHEIRTPLSAIIAELELSMNKERSPEEYKEAIGNALLDAKKLARLSNSLLDLAKASFDTTTIAFKPVRVDEILLDARLLIQQINSAYKIDIQYDGELMVDDSDHKITVNGNEYLLKVAFMNLMENGCKFSSSHQVMVSIGASSGKLLLKFTDNGYGIAQEDIANIFTPFYRVESQASIGGNGIGLSLTQRIIQIHKGDIRVQSKPGVGSVFTVQIDHLHAS</sequence>
<dbReference type="SUPFAM" id="SSF158472">
    <property type="entry name" value="HAMP domain-like"/>
    <property type="match status" value="1"/>
</dbReference>
<dbReference type="Gene3D" id="1.10.287.130">
    <property type="match status" value="1"/>
</dbReference>
<dbReference type="EC" id="2.7.13.3" evidence="3"/>
<dbReference type="PROSITE" id="PS50885">
    <property type="entry name" value="HAMP"/>
    <property type="match status" value="1"/>
</dbReference>
<dbReference type="Gene3D" id="3.30.565.10">
    <property type="entry name" value="Histidine kinase-like ATPase, C-terminal domain"/>
    <property type="match status" value="1"/>
</dbReference>
<name>A0A9D1WAT3_9SPHI</name>
<comment type="caution">
    <text evidence="14">The sequence shown here is derived from an EMBL/GenBank/DDBJ whole genome shotgun (WGS) entry which is preliminary data.</text>
</comment>
<evidence type="ECO:0000256" key="9">
    <source>
        <dbReference type="ARBA" id="ARBA00023012"/>
    </source>
</evidence>
<keyword evidence="8 11" id="KW-1133">Transmembrane helix</keyword>
<comment type="subcellular location">
    <subcellularLocation>
        <location evidence="2">Membrane</location>
    </subcellularLocation>
</comment>
<dbReference type="InterPro" id="IPR005467">
    <property type="entry name" value="His_kinase_dom"/>
</dbReference>
<evidence type="ECO:0000313" key="14">
    <source>
        <dbReference type="EMBL" id="HIX55814.1"/>
    </source>
</evidence>
<evidence type="ECO:0000256" key="3">
    <source>
        <dbReference type="ARBA" id="ARBA00012438"/>
    </source>
</evidence>
<comment type="catalytic activity">
    <reaction evidence="1">
        <text>ATP + protein L-histidine = ADP + protein N-phospho-L-histidine.</text>
        <dbReference type="EC" id="2.7.13.3"/>
    </reaction>
</comment>
<dbReference type="Gene3D" id="6.10.340.10">
    <property type="match status" value="1"/>
</dbReference>
<dbReference type="PRINTS" id="PR00344">
    <property type="entry name" value="BCTRLSENSOR"/>
</dbReference>
<dbReference type="GO" id="GO:0000155">
    <property type="term" value="F:phosphorelay sensor kinase activity"/>
    <property type="evidence" value="ECO:0007669"/>
    <property type="project" value="InterPro"/>
</dbReference>
<dbReference type="InterPro" id="IPR004358">
    <property type="entry name" value="Sig_transdc_His_kin-like_C"/>
</dbReference>
<evidence type="ECO:0000256" key="10">
    <source>
        <dbReference type="ARBA" id="ARBA00023136"/>
    </source>
</evidence>
<dbReference type="CDD" id="cd06225">
    <property type="entry name" value="HAMP"/>
    <property type="match status" value="1"/>
</dbReference>
<dbReference type="InterPro" id="IPR050428">
    <property type="entry name" value="TCS_sensor_his_kinase"/>
</dbReference>
<dbReference type="SUPFAM" id="SSF55874">
    <property type="entry name" value="ATPase domain of HSP90 chaperone/DNA topoisomerase II/histidine kinase"/>
    <property type="match status" value="1"/>
</dbReference>
<keyword evidence="7 14" id="KW-0418">Kinase</keyword>
<evidence type="ECO:0000256" key="2">
    <source>
        <dbReference type="ARBA" id="ARBA00004370"/>
    </source>
</evidence>
<dbReference type="InterPro" id="IPR003660">
    <property type="entry name" value="HAMP_dom"/>
</dbReference>
<organism evidence="14 15">
    <name type="scientific">Candidatus Sphingobacterium stercoripullorum</name>
    <dbReference type="NCBI Taxonomy" id="2838759"/>
    <lineage>
        <taxon>Bacteria</taxon>
        <taxon>Pseudomonadati</taxon>
        <taxon>Bacteroidota</taxon>
        <taxon>Sphingobacteriia</taxon>
        <taxon>Sphingobacteriales</taxon>
        <taxon>Sphingobacteriaceae</taxon>
        <taxon>Sphingobacterium</taxon>
    </lineage>
</organism>
<keyword evidence="6 11" id="KW-0812">Transmembrane</keyword>
<dbReference type="SMART" id="SM00387">
    <property type="entry name" value="HATPase_c"/>
    <property type="match status" value="1"/>
</dbReference>
<evidence type="ECO:0000256" key="8">
    <source>
        <dbReference type="ARBA" id="ARBA00022989"/>
    </source>
</evidence>
<protein>
    <recommendedName>
        <fullName evidence="3">histidine kinase</fullName>
        <ecNumber evidence="3">2.7.13.3</ecNumber>
    </recommendedName>
</protein>
<dbReference type="PROSITE" id="PS50109">
    <property type="entry name" value="HIS_KIN"/>
    <property type="match status" value="1"/>
</dbReference>
<dbReference type="PANTHER" id="PTHR45436">
    <property type="entry name" value="SENSOR HISTIDINE KINASE YKOH"/>
    <property type="match status" value="1"/>
</dbReference>
<dbReference type="PANTHER" id="PTHR45436:SF5">
    <property type="entry name" value="SENSOR HISTIDINE KINASE TRCS"/>
    <property type="match status" value="1"/>
</dbReference>
<dbReference type="InterPro" id="IPR036890">
    <property type="entry name" value="HATPase_C_sf"/>
</dbReference>
<dbReference type="SUPFAM" id="SSF47384">
    <property type="entry name" value="Homodimeric domain of signal transducing histidine kinase"/>
    <property type="match status" value="1"/>
</dbReference>
<evidence type="ECO:0000259" key="13">
    <source>
        <dbReference type="PROSITE" id="PS50885"/>
    </source>
</evidence>
<keyword evidence="5" id="KW-0808">Transferase</keyword>
<reference evidence="14" key="1">
    <citation type="journal article" date="2021" name="PeerJ">
        <title>Extensive microbial diversity within the chicken gut microbiome revealed by metagenomics and culture.</title>
        <authorList>
            <person name="Gilroy R."/>
            <person name="Ravi A."/>
            <person name="Getino M."/>
            <person name="Pursley I."/>
            <person name="Horton D.L."/>
            <person name="Alikhan N.F."/>
            <person name="Baker D."/>
            <person name="Gharbi K."/>
            <person name="Hall N."/>
            <person name="Watson M."/>
            <person name="Adriaenssens E.M."/>
            <person name="Foster-Nyarko E."/>
            <person name="Jarju S."/>
            <person name="Secka A."/>
            <person name="Antonio M."/>
            <person name="Oren A."/>
            <person name="Chaudhuri R.R."/>
            <person name="La Ragione R."/>
            <person name="Hildebrand F."/>
            <person name="Pallen M.J."/>
        </authorList>
    </citation>
    <scope>NUCLEOTIDE SEQUENCE</scope>
    <source>
        <strain evidence="14">1719</strain>
    </source>
</reference>
<dbReference type="Proteomes" id="UP000824156">
    <property type="component" value="Unassembled WGS sequence"/>
</dbReference>
<evidence type="ECO:0000313" key="15">
    <source>
        <dbReference type="Proteomes" id="UP000824156"/>
    </source>
</evidence>
<evidence type="ECO:0000256" key="6">
    <source>
        <dbReference type="ARBA" id="ARBA00022692"/>
    </source>
</evidence>
<accession>A0A9D1WAT3</accession>
<gene>
    <name evidence="14" type="ORF">H9853_12405</name>
</gene>
<proteinExistence type="predicted"/>
<dbReference type="AlphaFoldDB" id="A0A9D1WAT3"/>